<dbReference type="InterPro" id="IPR000499">
    <property type="entry name" value="Endthln_rcpt"/>
</dbReference>
<evidence type="ECO:0000256" key="7">
    <source>
        <dbReference type="ARBA" id="ARBA00022729"/>
    </source>
</evidence>
<comment type="similarity">
    <text evidence="17">Belongs to the G-protein coupled receptor 1 family.</text>
</comment>
<dbReference type="PRINTS" id="PR00366">
    <property type="entry name" value="ENDOTHELINR"/>
</dbReference>
<name>A0A3B1ITW3_ASTMX</name>
<evidence type="ECO:0000313" key="22">
    <source>
        <dbReference type="Proteomes" id="UP000018467"/>
    </source>
</evidence>
<feature type="compositionally biased region" description="Polar residues" evidence="18">
    <location>
        <begin position="76"/>
        <end position="91"/>
    </location>
</feature>
<dbReference type="Bgee" id="ENSAMXG00000035275">
    <property type="expression patterns" value="Expressed in camera-type eye and 13 other cell types or tissues"/>
</dbReference>
<dbReference type="GO" id="GO:0004962">
    <property type="term" value="F:endothelin receptor activity"/>
    <property type="evidence" value="ECO:0007669"/>
    <property type="project" value="InterPro"/>
</dbReference>
<evidence type="ECO:0000256" key="10">
    <source>
        <dbReference type="ARBA" id="ARBA00023136"/>
    </source>
</evidence>
<reference evidence="22" key="1">
    <citation type="submission" date="2013-03" db="EMBL/GenBank/DDBJ databases">
        <authorList>
            <person name="Jeffery W."/>
            <person name="Warren W."/>
            <person name="Wilson R.K."/>
        </authorList>
    </citation>
    <scope>NUCLEOTIDE SEQUENCE</scope>
    <source>
        <strain evidence="22">female</strain>
    </source>
</reference>
<dbReference type="SUPFAM" id="SSF81321">
    <property type="entry name" value="Family A G protein-coupled receptor-like"/>
    <property type="match status" value="1"/>
</dbReference>
<proteinExistence type="inferred from homology"/>
<dbReference type="GO" id="GO:0048484">
    <property type="term" value="P:enteric nervous system development"/>
    <property type="evidence" value="ECO:0007669"/>
    <property type="project" value="InterPro"/>
</dbReference>
<evidence type="ECO:0000259" key="20">
    <source>
        <dbReference type="PROSITE" id="PS50262"/>
    </source>
</evidence>
<reference evidence="21" key="4">
    <citation type="submission" date="2025-09" db="UniProtKB">
        <authorList>
            <consortium name="Ensembl"/>
        </authorList>
    </citation>
    <scope>IDENTIFICATION</scope>
</reference>
<dbReference type="InterPro" id="IPR000276">
    <property type="entry name" value="GPCR_Rhodpsn"/>
</dbReference>
<dbReference type="PROSITE" id="PS50262">
    <property type="entry name" value="G_PROTEIN_RECEP_F1_2"/>
    <property type="match status" value="1"/>
</dbReference>
<evidence type="ECO:0000256" key="6">
    <source>
        <dbReference type="ARBA" id="ARBA00022692"/>
    </source>
</evidence>
<evidence type="ECO:0000256" key="15">
    <source>
        <dbReference type="ARBA" id="ARBA00025187"/>
    </source>
</evidence>
<dbReference type="PRINTS" id="PR00237">
    <property type="entry name" value="GPCRRHODOPSN"/>
</dbReference>
<feature type="transmembrane region" description="Helical" evidence="19">
    <location>
        <begin position="131"/>
        <end position="156"/>
    </location>
</feature>
<dbReference type="GO" id="GO:0005886">
    <property type="term" value="C:plasma membrane"/>
    <property type="evidence" value="ECO:0007669"/>
    <property type="project" value="UniProtKB-SubCell"/>
</dbReference>
<feature type="transmembrane region" description="Helical" evidence="19">
    <location>
        <begin position="354"/>
        <end position="372"/>
    </location>
</feature>
<organism evidence="21 22">
    <name type="scientific">Astyanax mexicanus</name>
    <name type="common">Blind cave fish</name>
    <name type="synonym">Astyanax fasciatus mexicanus</name>
    <dbReference type="NCBI Taxonomy" id="7994"/>
    <lineage>
        <taxon>Eukaryota</taxon>
        <taxon>Metazoa</taxon>
        <taxon>Chordata</taxon>
        <taxon>Craniata</taxon>
        <taxon>Vertebrata</taxon>
        <taxon>Euteleostomi</taxon>
        <taxon>Actinopterygii</taxon>
        <taxon>Neopterygii</taxon>
        <taxon>Teleostei</taxon>
        <taxon>Ostariophysi</taxon>
        <taxon>Characiformes</taxon>
        <taxon>Characoidei</taxon>
        <taxon>Acestrorhamphidae</taxon>
        <taxon>Acestrorhamphinae</taxon>
        <taxon>Astyanax</taxon>
    </lineage>
</organism>
<feature type="compositionally biased region" description="Basic and acidic residues" evidence="18">
    <location>
        <begin position="464"/>
        <end position="475"/>
    </location>
</feature>
<keyword evidence="12 17" id="KW-0675">Receptor</keyword>
<dbReference type="InterPro" id="IPR017452">
    <property type="entry name" value="GPCR_Rhodpsn_7TM"/>
</dbReference>
<comment type="function">
    <text evidence="15">Receptor for endothelin-1. Mediates its action by association with G proteins that activate a phosphatidylinositol-calcium second messenger system. The rank order of binding affinities for ET-A is: ET1 &gt; ET2 &gt;&gt; ET3.</text>
</comment>
<reference evidence="22" key="2">
    <citation type="journal article" date="2014" name="Nat. Commun.">
        <title>The cavefish genome reveals candidate genes for eye loss.</title>
        <authorList>
            <person name="McGaugh S.E."/>
            <person name="Gross J.B."/>
            <person name="Aken B."/>
            <person name="Blin M."/>
            <person name="Borowsky R."/>
            <person name="Chalopin D."/>
            <person name="Hinaux H."/>
            <person name="Jeffery W.R."/>
            <person name="Keene A."/>
            <person name="Ma L."/>
            <person name="Minx P."/>
            <person name="Murphy D."/>
            <person name="O'Quin K.E."/>
            <person name="Retaux S."/>
            <person name="Rohner N."/>
            <person name="Searle S.M."/>
            <person name="Stahl B.A."/>
            <person name="Tabin C."/>
            <person name="Volff J.N."/>
            <person name="Yoshizawa M."/>
            <person name="Warren W.C."/>
        </authorList>
    </citation>
    <scope>NUCLEOTIDE SEQUENCE [LARGE SCALE GENOMIC DNA]</scope>
    <source>
        <strain evidence="22">female</strain>
    </source>
</reference>
<dbReference type="InterPro" id="IPR002175">
    <property type="entry name" value="ETA_rcpt"/>
</dbReference>
<evidence type="ECO:0000256" key="14">
    <source>
        <dbReference type="ARBA" id="ARBA00023224"/>
    </source>
</evidence>
<dbReference type="InParanoid" id="A0A3B1ITW3"/>
<keyword evidence="6 17" id="KW-0812">Transmembrane</keyword>
<feature type="transmembrane region" description="Helical" evidence="19">
    <location>
        <begin position="250"/>
        <end position="274"/>
    </location>
</feature>
<dbReference type="Ensembl" id="ENSAMXT00000040186.1">
    <property type="protein sequence ID" value="ENSAMXP00000033131.1"/>
    <property type="gene ID" value="ENSAMXG00000035275.1"/>
</dbReference>
<keyword evidence="22" id="KW-1185">Reference proteome</keyword>
<dbReference type="PANTHER" id="PTHR46099">
    <property type="entry name" value="G_PROTEIN_RECEP_F1_2 DOMAIN-CONTAINING PROTEIN"/>
    <property type="match status" value="1"/>
</dbReference>
<keyword evidence="8 19" id="KW-1133">Transmembrane helix</keyword>
<evidence type="ECO:0000256" key="5">
    <source>
        <dbReference type="ARBA" id="ARBA00022553"/>
    </source>
</evidence>
<dbReference type="CTD" id="114550"/>
<keyword evidence="9 17" id="KW-0297">G-protein coupled receptor</keyword>
<dbReference type="GO" id="GO:0042310">
    <property type="term" value="P:vasoconstriction"/>
    <property type="evidence" value="ECO:0007669"/>
    <property type="project" value="InterPro"/>
</dbReference>
<feature type="transmembrane region" description="Helical" evidence="19">
    <location>
        <begin position="403"/>
        <end position="422"/>
    </location>
</feature>
<evidence type="ECO:0000256" key="13">
    <source>
        <dbReference type="ARBA" id="ARBA00023180"/>
    </source>
</evidence>
<dbReference type="PRINTS" id="PR00570">
    <property type="entry name" value="ENDOTHELINAR"/>
</dbReference>
<dbReference type="FunFam" id="1.20.1070.10:FF:000076">
    <property type="entry name" value="Endothelin receptor type B"/>
    <property type="match status" value="1"/>
</dbReference>
<dbReference type="PANTHER" id="PTHR46099:SF2">
    <property type="entry name" value="ENDOTHELIN-1 RECEPTOR"/>
    <property type="match status" value="1"/>
</dbReference>
<feature type="compositionally biased region" description="Polar residues" evidence="18">
    <location>
        <begin position="443"/>
        <end position="463"/>
    </location>
</feature>
<evidence type="ECO:0000256" key="16">
    <source>
        <dbReference type="ARBA" id="ARBA00030983"/>
    </source>
</evidence>
<keyword evidence="7" id="KW-0732">Signal</keyword>
<dbReference type="Proteomes" id="UP000018467">
    <property type="component" value="Unassembled WGS sequence"/>
</dbReference>
<dbReference type="STRING" id="7994.ENSAMXP00000033131"/>
<dbReference type="GeneID" id="103047095"/>
<dbReference type="OrthoDB" id="10049706at2759"/>
<dbReference type="RefSeq" id="XP_049337352.1">
    <property type="nucleotide sequence ID" value="XM_049481395.1"/>
</dbReference>
<evidence type="ECO:0000256" key="8">
    <source>
        <dbReference type="ARBA" id="ARBA00022989"/>
    </source>
</evidence>
<keyword evidence="13" id="KW-0325">Glycoprotein</keyword>
<comment type="subcellular location">
    <subcellularLocation>
        <location evidence="1">Cell membrane</location>
        <topology evidence="1">Multi-pass membrane protein</topology>
    </subcellularLocation>
</comment>
<feature type="domain" description="G-protein coupled receptors family 1 profile" evidence="20">
    <location>
        <begin position="147"/>
        <end position="419"/>
    </location>
</feature>
<evidence type="ECO:0000256" key="3">
    <source>
        <dbReference type="ARBA" id="ARBA00013809"/>
    </source>
</evidence>
<evidence type="ECO:0000256" key="4">
    <source>
        <dbReference type="ARBA" id="ARBA00022475"/>
    </source>
</evidence>
<accession>A0A3B1ITW3</accession>
<dbReference type="GO" id="GO:0048066">
    <property type="term" value="P:developmental pigmentation"/>
    <property type="evidence" value="ECO:0007669"/>
    <property type="project" value="TreeGrafter"/>
</dbReference>
<protein>
    <recommendedName>
        <fullName evidence="3">Endothelin-1 receptor</fullName>
    </recommendedName>
    <alternativeName>
        <fullName evidence="16">Endothelin receptor type A</fullName>
    </alternativeName>
</protein>
<evidence type="ECO:0000256" key="1">
    <source>
        <dbReference type="ARBA" id="ARBA00004651"/>
    </source>
</evidence>
<evidence type="ECO:0000256" key="19">
    <source>
        <dbReference type="SAM" id="Phobius"/>
    </source>
</evidence>
<evidence type="ECO:0000256" key="11">
    <source>
        <dbReference type="ARBA" id="ARBA00023157"/>
    </source>
</evidence>
<dbReference type="GeneTree" id="ENSGT01150000286932"/>
<dbReference type="Pfam" id="PF00001">
    <property type="entry name" value="7tm_1"/>
    <property type="match status" value="1"/>
</dbReference>
<dbReference type="PROSITE" id="PS00237">
    <property type="entry name" value="G_PROTEIN_RECEP_F1_1"/>
    <property type="match status" value="1"/>
</dbReference>
<dbReference type="GO" id="GO:0008217">
    <property type="term" value="P:regulation of blood pressure"/>
    <property type="evidence" value="ECO:0007669"/>
    <property type="project" value="InterPro"/>
</dbReference>
<comment type="subunit">
    <text evidence="2">Interacts with HDAC7 and KAT5.</text>
</comment>
<evidence type="ECO:0000256" key="12">
    <source>
        <dbReference type="ARBA" id="ARBA00023170"/>
    </source>
</evidence>
<keyword evidence="14 17" id="KW-0807">Transducer</keyword>
<feature type="region of interest" description="Disordered" evidence="18">
    <location>
        <begin position="443"/>
        <end position="475"/>
    </location>
</feature>
<keyword evidence="4" id="KW-1003">Cell membrane</keyword>
<keyword evidence="10 19" id="KW-0472">Membrane</keyword>
<dbReference type="AlphaFoldDB" id="A0A3B1ITW3"/>
<keyword evidence="5" id="KW-0597">Phosphoprotein</keyword>
<evidence type="ECO:0000256" key="2">
    <source>
        <dbReference type="ARBA" id="ARBA00011811"/>
    </source>
</evidence>
<dbReference type="InterPro" id="IPR051193">
    <property type="entry name" value="GPCR_endothelin_rcpt"/>
</dbReference>
<evidence type="ECO:0000313" key="21">
    <source>
        <dbReference type="Ensembl" id="ENSAMXP00000033131.1"/>
    </source>
</evidence>
<feature type="region of interest" description="Disordered" evidence="18">
    <location>
        <begin position="69"/>
        <end position="119"/>
    </location>
</feature>
<dbReference type="Gene3D" id="1.20.1070.10">
    <property type="entry name" value="Rhodopsin 7-helix transmembrane proteins"/>
    <property type="match status" value="1"/>
</dbReference>
<evidence type="ECO:0000256" key="9">
    <source>
        <dbReference type="ARBA" id="ARBA00023040"/>
    </source>
</evidence>
<dbReference type="FunCoup" id="A0A3B1ITW3">
    <property type="interactions" value="482"/>
</dbReference>
<reference evidence="21" key="3">
    <citation type="submission" date="2025-08" db="UniProtKB">
        <authorList>
            <consortium name="Ensembl"/>
        </authorList>
    </citation>
    <scope>IDENTIFICATION</scope>
</reference>
<evidence type="ECO:0000256" key="17">
    <source>
        <dbReference type="RuleBase" id="RU000688"/>
    </source>
</evidence>
<sequence>MKSPKQQQHNNMKAQNNWDQPCRLRNWTLIPLSSSQREICSAMGSTTLRMLLLMAVMAAVGTAEINNTEELPGTSWPFSTTIQPRETQSQPGKIPDTRQEPTAGNGTRGPPIRIPPPPCKQSPSIRQWLKIVNTILLCTVFVVGMLGNSTLLRIIYKHKCMWNGPNALIASLALGDLIYITIAIPINLYKLVTGYFPLADYAIGPYLCKLVPFLQKASVGITGLNLCALSVDRYRAVASWSRVQGVGIPLLTAVEIVVIWVLSIVLAVPEAIVFNMKVFNYNNMEIHTCMLVPTTDFMHRYIMWKDWWLFGFYFCMPLVCTGIFYTLMTLEMLTHRKGSIRIALSDHLKQRREVAKAVFSLVLIFALCWSPLHLSRLLKKLIYVEYDENRCELLNMLLILDHLGLMLATINSCINPIVLYVVSKKFKNCFDSCLCCWRRSKNQSTSLSPMNGTSIQGKNQEGNNHTDRSLRKDSN</sequence>
<feature type="transmembrane region" description="Helical" evidence="19">
    <location>
        <begin position="307"/>
        <end position="333"/>
    </location>
</feature>
<feature type="transmembrane region" description="Helical" evidence="19">
    <location>
        <begin position="168"/>
        <end position="189"/>
    </location>
</feature>
<keyword evidence="11" id="KW-1015">Disulfide bond</keyword>
<evidence type="ECO:0000256" key="18">
    <source>
        <dbReference type="SAM" id="MobiDB-lite"/>
    </source>
</evidence>